<keyword evidence="5" id="KW-0813">Transport</keyword>
<feature type="transmembrane region" description="Helical" evidence="5">
    <location>
        <begin position="32"/>
        <end position="53"/>
    </location>
</feature>
<keyword evidence="3 5" id="KW-1133">Transmembrane helix</keyword>
<keyword evidence="8" id="KW-1185">Reference proteome</keyword>
<dbReference type="Pfam" id="PF00528">
    <property type="entry name" value="BPD_transp_1"/>
    <property type="match status" value="1"/>
</dbReference>
<sequence length="506" mass="57457">MAQAKNNQKIEFEEKYMTRGQLIWRAFLRHKLGVISLGILIILYMLALFADFFSPYNPIDQSLKHTYAPPTRIHRSYKGTKTKAYILPVITYVDKVTYERSYKEMIFPRRLVVENADGSTAVYEIGNDGVESFKFSINTVESIKVNGEWHDVKKTPKISDYFLFDYNEETLTKGTGRIETSSAVAKEMYFKNYGSRFGLTDENQIEAVAITEILDTIVVKKNGKFEMIKGKVIDYDYKTYPVKWFAKSWKGKLLWIFPMNLHLFGVDNYDNNQYVRFYILGADLYGRDVWSRIVFASRISLSIGIIGMVITFALALFFGGVSGYYGGLIDEGLMRFAEIIMSIPGFYLMIMLRAMLPLDLPSTQIYILLVFILSFIGWAGTSRVIRGMVLSIRQREFVEAAIAIGLPNRKVLARHVLPNTATYLIVNATLRIPGYILGEAGLSFLGLGIREPSASWGLMLAQAQDVYVMTKAPWLLIPGIFIFITVISFNFVGDALRDALDPRSLG</sequence>
<evidence type="ECO:0000256" key="4">
    <source>
        <dbReference type="ARBA" id="ARBA00023136"/>
    </source>
</evidence>
<evidence type="ECO:0000256" key="1">
    <source>
        <dbReference type="ARBA" id="ARBA00004141"/>
    </source>
</evidence>
<dbReference type="EMBL" id="CP000812">
    <property type="protein sequence ID" value="ABV33207.1"/>
    <property type="molecule type" value="Genomic_DNA"/>
</dbReference>
<evidence type="ECO:0000256" key="2">
    <source>
        <dbReference type="ARBA" id="ARBA00022692"/>
    </source>
</evidence>
<evidence type="ECO:0000259" key="6">
    <source>
        <dbReference type="PROSITE" id="PS50928"/>
    </source>
</evidence>
<dbReference type="AlphaFoldDB" id="A8F4X3"/>
<reference evidence="7 8" key="1">
    <citation type="submission" date="2007-08" db="EMBL/GenBank/DDBJ databases">
        <title>Complete sequence of Thermotoga lettingae TMO.</title>
        <authorList>
            <consortium name="US DOE Joint Genome Institute"/>
            <person name="Copeland A."/>
            <person name="Lucas S."/>
            <person name="Lapidus A."/>
            <person name="Barry K."/>
            <person name="Glavina del Rio T."/>
            <person name="Dalin E."/>
            <person name="Tice H."/>
            <person name="Pitluck S."/>
            <person name="Foster B."/>
            <person name="Bruce D."/>
            <person name="Schmutz J."/>
            <person name="Larimer F."/>
            <person name="Land M."/>
            <person name="Hauser L."/>
            <person name="Kyrpides N."/>
            <person name="Mikhailova N."/>
            <person name="Nelson K."/>
            <person name="Gogarten J.P."/>
            <person name="Noll K."/>
            <person name="Richardson P."/>
        </authorList>
    </citation>
    <scope>NUCLEOTIDE SEQUENCE [LARGE SCALE GENOMIC DNA]</scope>
    <source>
        <strain evidence="8">ATCC BAA-301 / DSM 14385 / NBRC 107922 / TMO</strain>
    </source>
</reference>
<dbReference type="GO" id="GO:0005886">
    <property type="term" value="C:plasma membrane"/>
    <property type="evidence" value="ECO:0007669"/>
    <property type="project" value="UniProtKB-SubCell"/>
</dbReference>
<feature type="transmembrane region" description="Helical" evidence="5">
    <location>
        <begin position="333"/>
        <end position="352"/>
    </location>
</feature>
<dbReference type="PANTHER" id="PTHR43839:SF1">
    <property type="entry name" value="OPPC IN A BINDING PROTEIN-DEPENDENT TRANSPORT SYSTEM"/>
    <property type="match status" value="1"/>
</dbReference>
<dbReference type="Gene3D" id="1.10.3720.10">
    <property type="entry name" value="MetI-like"/>
    <property type="match status" value="1"/>
</dbReference>
<dbReference type="RefSeq" id="WP_012002688.1">
    <property type="nucleotide sequence ID" value="NC_009828.1"/>
</dbReference>
<protein>
    <submittedName>
        <fullName evidence="7">Binding-protein-dependent transport systems inner membrane component</fullName>
    </submittedName>
</protein>
<gene>
    <name evidence="7" type="ordered locus">Tlet_0641</name>
</gene>
<dbReference type="InterPro" id="IPR035906">
    <property type="entry name" value="MetI-like_sf"/>
</dbReference>
<feature type="transmembrane region" description="Helical" evidence="5">
    <location>
        <begin position="301"/>
        <end position="321"/>
    </location>
</feature>
<feature type="domain" description="ABC transmembrane type-1" evidence="6">
    <location>
        <begin position="297"/>
        <end position="493"/>
    </location>
</feature>
<feature type="transmembrane region" description="Helical" evidence="5">
    <location>
        <begin position="364"/>
        <end position="385"/>
    </location>
</feature>
<dbReference type="OrthoDB" id="44350at2"/>
<dbReference type="InterPro" id="IPR000515">
    <property type="entry name" value="MetI-like"/>
</dbReference>
<proteinExistence type="inferred from homology"/>
<dbReference type="HOGENOM" id="CLU_028518_1_0_0"/>
<evidence type="ECO:0000256" key="3">
    <source>
        <dbReference type="ARBA" id="ARBA00022989"/>
    </source>
</evidence>
<dbReference type="CDD" id="cd06261">
    <property type="entry name" value="TM_PBP2"/>
    <property type="match status" value="1"/>
</dbReference>
<dbReference type="Proteomes" id="UP000002016">
    <property type="component" value="Chromosome"/>
</dbReference>
<dbReference type="eggNOG" id="COG1173">
    <property type="taxonomic scope" value="Bacteria"/>
</dbReference>
<dbReference type="KEGG" id="tle:Tlet_0641"/>
<reference evidence="7 8" key="2">
    <citation type="journal article" date="2009" name="Proc. Natl. Acad. Sci. U.S.A.">
        <title>On the chimeric nature, thermophilic origin, and phylogenetic placement of the Thermotogales.</title>
        <authorList>
            <person name="Zhaxybayeva O."/>
            <person name="Swithers K.S."/>
            <person name="Lapierre P."/>
            <person name="Fournier G.P."/>
            <person name="Bickhart D.M."/>
            <person name="DeBoy R.T."/>
            <person name="Nelson K.E."/>
            <person name="Nesbo C.L."/>
            <person name="Doolittle W.F."/>
            <person name="Gogarten J.P."/>
            <person name="Noll K.M."/>
        </authorList>
    </citation>
    <scope>NUCLEOTIDE SEQUENCE [LARGE SCALE GENOMIC DNA]</scope>
    <source>
        <strain evidence="8">ATCC BAA-301 / DSM 14385 / NBRC 107922 / TMO</strain>
    </source>
</reference>
<dbReference type="Pfam" id="PF12911">
    <property type="entry name" value="OppC_N"/>
    <property type="match status" value="1"/>
</dbReference>
<dbReference type="STRING" id="416591.Tlet_0641"/>
<dbReference type="PANTHER" id="PTHR43839">
    <property type="entry name" value="OPPC IN A BINDING PROTEIN-DEPENDENT TRANSPORT SYSTEM"/>
    <property type="match status" value="1"/>
</dbReference>
<name>A8F4X3_PSELT</name>
<evidence type="ECO:0000313" key="7">
    <source>
        <dbReference type="EMBL" id="ABV33207.1"/>
    </source>
</evidence>
<dbReference type="SUPFAM" id="SSF161098">
    <property type="entry name" value="MetI-like"/>
    <property type="match status" value="1"/>
</dbReference>
<evidence type="ECO:0000256" key="5">
    <source>
        <dbReference type="RuleBase" id="RU363032"/>
    </source>
</evidence>
<accession>A8F4X3</accession>
<organism evidence="7 8">
    <name type="scientific">Pseudothermotoga lettingae (strain ATCC BAA-301 / DSM 14385 / NBRC 107922 / TMO)</name>
    <name type="common">Thermotoga lettingae</name>
    <dbReference type="NCBI Taxonomy" id="416591"/>
    <lineage>
        <taxon>Bacteria</taxon>
        <taxon>Thermotogati</taxon>
        <taxon>Thermotogota</taxon>
        <taxon>Thermotogae</taxon>
        <taxon>Thermotogales</taxon>
        <taxon>Thermotogaceae</taxon>
        <taxon>Pseudothermotoga</taxon>
    </lineage>
</organism>
<dbReference type="InterPro" id="IPR025966">
    <property type="entry name" value="OppC_N"/>
</dbReference>
<keyword evidence="4 5" id="KW-0472">Membrane</keyword>
<dbReference type="GO" id="GO:0055085">
    <property type="term" value="P:transmembrane transport"/>
    <property type="evidence" value="ECO:0007669"/>
    <property type="project" value="InterPro"/>
</dbReference>
<feature type="transmembrane region" description="Helical" evidence="5">
    <location>
        <begin position="474"/>
        <end position="493"/>
    </location>
</feature>
<comment type="similarity">
    <text evidence="5">Belongs to the binding-protein-dependent transport system permease family.</text>
</comment>
<evidence type="ECO:0000313" key="8">
    <source>
        <dbReference type="Proteomes" id="UP000002016"/>
    </source>
</evidence>
<keyword evidence="2 5" id="KW-0812">Transmembrane</keyword>
<comment type="subcellular location">
    <subcellularLocation>
        <location evidence="5">Cell membrane</location>
        <topology evidence="5">Multi-pass membrane protein</topology>
    </subcellularLocation>
    <subcellularLocation>
        <location evidence="1">Membrane</location>
        <topology evidence="1">Multi-pass membrane protein</topology>
    </subcellularLocation>
</comment>
<dbReference type="PROSITE" id="PS50928">
    <property type="entry name" value="ABC_TM1"/>
    <property type="match status" value="1"/>
</dbReference>